<accession>A0ABW1UQ54</accession>
<dbReference type="PROSITE" id="PS51482">
    <property type="entry name" value="DEGV"/>
    <property type="match status" value="1"/>
</dbReference>
<dbReference type="Proteomes" id="UP001596310">
    <property type="component" value="Unassembled WGS sequence"/>
</dbReference>
<dbReference type="PANTHER" id="PTHR33434:SF2">
    <property type="entry name" value="FATTY ACID-BINDING PROTEIN TM_1468"/>
    <property type="match status" value="1"/>
</dbReference>
<dbReference type="Pfam" id="PF02645">
    <property type="entry name" value="DegV"/>
    <property type="match status" value="1"/>
</dbReference>
<evidence type="ECO:0000313" key="4">
    <source>
        <dbReference type="Proteomes" id="UP001596310"/>
    </source>
</evidence>
<evidence type="ECO:0000256" key="2">
    <source>
        <dbReference type="ARBA" id="ARBA00023121"/>
    </source>
</evidence>
<sequence length="292" mass="32172">MKVAVMTDSTAYLTPEQAARYQIHVLPIPILWGDETLRDMIDIGQEPFYDRMRTDPVLPTTSQPSIGAVQELVGQLADQGYEALIAPVISSGISSFYSNLAAYAAQEQRLKVYAFDSHITCAGLAFAAQLAGKMAQSPDADPEQIMTALADLRETTGVYFMVDDLAHLRRTGRLSNASSFVAGLLKIKPILSIDIHAAGKGEISAIAKERQTKRAVQWIMDHFAAAIAEVDYPIRCTIFDANDPAAKQEWLQEFSQKFPQVTFDTSIIGPVIGVHTGEKAMSMIWAKDWEKF</sequence>
<dbReference type="SUPFAM" id="SSF82549">
    <property type="entry name" value="DAK1/DegV-like"/>
    <property type="match status" value="1"/>
</dbReference>
<dbReference type="EMBL" id="JBHSSM010000015">
    <property type="protein sequence ID" value="MFC6314980.1"/>
    <property type="molecule type" value="Genomic_DNA"/>
</dbReference>
<dbReference type="InterPro" id="IPR043168">
    <property type="entry name" value="DegV_C"/>
</dbReference>
<gene>
    <name evidence="3" type="ORF">ACFQHW_05270</name>
</gene>
<protein>
    <submittedName>
        <fullName evidence="3">DegV family protein</fullName>
    </submittedName>
</protein>
<dbReference type="Gene3D" id="3.30.1180.10">
    <property type="match status" value="1"/>
</dbReference>
<organism evidence="3 4">
    <name type="scientific">Lapidilactobacillus achengensis</name>
    <dbReference type="NCBI Taxonomy" id="2486000"/>
    <lineage>
        <taxon>Bacteria</taxon>
        <taxon>Bacillati</taxon>
        <taxon>Bacillota</taxon>
        <taxon>Bacilli</taxon>
        <taxon>Lactobacillales</taxon>
        <taxon>Lactobacillaceae</taxon>
        <taxon>Lapidilactobacillus</taxon>
    </lineage>
</organism>
<evidence type="ECO:0000256" key="1">
    <source>
        <dbReference type="ARBA" id="ARBA00003238"/>
    </source>
</evidence>
<dbReference type="InterPro" id="IPR003797">
    <property type="entry name" value="DegV"/>
</dbReference>
<dbReference type="NCBIfam" id="TIGR00762">
    <property type="entry name" value="DegV"/>
    <property type="match status" value="1"/>
</dbReference>
<dbReference type="Gene3D" id="3.40.50.10170">
    <property type="match status" value="1"/>
</dbReference>
<dbReference type="RefSeq" id="WP_125595844.1">
    <property type="nucleotide sequence ID" value="NZ_JBHSSM010000015.1"/>
</dbReference>
<dbReference type="PANTHER" id="PTHR33434">
    <property type="entry name" value="DEGV DOMAIN-CONTAINING PROTEIN DR_1986-RELATED"/>
    <property type="match status" value="1"/>
</dbReference>
<comment type="function">
    <text evidence="1">May bind long-chain fatty acids, such as palmitate, and may play a role in lipid transport or fatty acid metabolism.</text>
</comment>
<dbReference type="InterPro" id="IPR050270">
    <property type="entry name" value="DegV_domain_contain"/>
</dbReference>
<name>A0ABW1UQ54_9LACO</name>
<keyword evidence="2" id="KW-0446">Lipid-binding</keyword>
<reference evidence="4" key="1">
    <citation type="journal article" date="2019" name="Int. J. Syst. Evol. Microbiol.">
        <title>The Global Catalogue of Microorganisms (GCM) 10K type strain sequencing project: providing services to taxonomists for standard genome sequencing and annotation.</title>
        <authorList>
            <consortium name="The Broad Institute Genomics Platform"/>
            <consortium name="The Broad Institute Genome Sequencing Center for Infectious Disease"/>
            <person name="Wu L."/>
            <person name="Ma J."/>
        </authorList>
    </citation>
    <scope>NUCLEOTIDE SEQUENCE [LARGE SCALE GENOMIC DNA]</scope>
    <source>
        <strain evidence="4">CCM 8897</strain>
    </source>
</reference>
<evidence type="ECO:0000313" key="3">
    <source>
        <dbReference type="EMBL" id="MFC6314980.1"/>
    </source>
</evidence>
<proteinExistence type="predicted"/>
<comment type="caution">
    <text evidence="3">The sequence shown here is derived from an EMBL/GenBank/DDBJ whole genome shotgun (WGS) entry which is preliminary data.</text>
</comment>
<keyword evidence="4" id="KW-1185">Reference proteome</keyword>